<feature type="region of interest" description="Disordered" evidence="1">
    <location>
        <begin position="1617"/>
        <end position="1636"/>
    </location>
</feature>
<dbReference type="RefSeq" id="XP_046122248.1">
    <property type="nucleotide sequence ID" value="XM_046266085.1"/>
</dbReference>
<feature type="compositionally biased region" description="Basic residues" evidence="1">
    <location>
        <begin position="963"/>
        <end position="972"/>
    </location>
</feature>
<proteinExistence type="predicted"/>
<protein>
    <submittedName>
        <fullName evidence="4">Uncharacterized protein</fullName>
    </submittedName>
</protein>
<evidence type="ECO:0000259" key="2">
    <source>
        <dbReference type="Pfam" id="PF04182"/>
    </source>
</evidence>
<evidence type="ECO:0000256" key="1">
    <source>
        <dbReference type="SAM" id="MobiDB-lite"/>
    </source>
</evidence>
<feature type="domain" description="Transcription factor tau subunit sfc3/Tfc3 C-terminal" evidence="3">
    <location>
        <begin position="1723"/>
        <end position="2121"/>
    </location>
</feature>
<evidence type="ECO:0000313" key="5">
    <source>
        <dbReference type="Proteomes" id="UP000887229"/>
    </source>
</evidence>
<dbReference type="OrthoDB" id="5403573at2759"/>
<feature type="region of interest" description="Disordered" evidence="1">
    <location>
        <begin position="1"/>
        <end position="91"/>
    </location>
</feature>
<feature type="region of interest" description="Disordered" evidence="1">
    <location>
        <begin position="659"/>
        <end position="689"/>
    </location>
</feature>
<reference evidence="4" key="1">
    <citation type="journal article" date="2021" name="IMA Fungus">
        <title>Genomic characterization of three marine fungi, including Emericellopsis atlantica sp. nov. with signatures of a generalist lifestyle and marine biomass degradation.</title>
        <authorList>
            <person name="Hagestad O.C."/>
            <person name="Hou L."/>
            <person name="Andersen J.H."/>
            <person name="Hansen E.H."/>
            <person name="Altermark B."/>
            <person name="Li C."/>
            <person name="Kuhnert E."/>
            <person name="Cox R.J."/>
            <person name="Crous P.W."/>
            <person name="Spatafora J.W."/>
            <person name="Lail K."/>
            <person name="Amirebrahimi M."/>
            <person name="Lipzen A."/>
            <person name="Pangilinan J."/>
            <person name="Andreopoulos W."/>
            <person name="Hayes R.D."/>
            <person name="Ng V."/>
            <person name="Grigoriev I.V."/>
            <person name="Jackson S.A."/>
            <person name="Sutton T.D.S."/>
            <person name="Dobson A.D.W."/>
            <person name="Rama T."/>
        </authorList>
    </citation>
    <scope>NUCLEOTIDE SEQUENCE</scope>
    <source>
        <strain evidence="4">TS7</strain>
    </source>
</reference>
<dbReference type="Pfam" id="PF20222">
    <property type="entry name" value="DUF6581"/>
    <property type="match status" value="1"/>
</dbReference>
<dbReference type="Pfam" id="PF04182">
    <property type="entry name" value="B-block_TFIIIC"/>
    <property type="match status" value="1"/>
</dbReference>
<feature type="region of interest" description="Disordered" evidence="1">
    <location>
        <begin position="1163"/>
        <end position="1183"/>
    </location>
</feature>
<evidence type="ECO:0000259" key="3">
    <source>
        <dbReference type="Pfam" id="PF20222"/>
    </source>
</evidence>
<feature type="compositionally biased region" description="Polar residues" evidence="1">
    <location>
        <begin position="680"/>
        <end position="689"/>
    </location>
</feature>
<feature type="compositionally biased region" description="Basic and acidic residues" evidence="1">
    <location>
        <begin position="155"/>
        <end position="174"/>
    </location>
</feature>
<feature type="region of interest" description="Disordered" evidence="1">
    <location>
        <begin position="1048"/>
        <end position="1099"/>
    </location>
</feature>
<feature type="compositionally biased region" description="Basic residues" evidence="1">
    <location>
        <begin position="197"/>
        <end position="207"/>
    </location>
</feature>
<sequence length="2169" mass="241999">MPHKHKRKRGEDPDFDLPPSQRARPLPVGVKGKTPPQPKPKKQARFEDNDAPRAFRRIMAAAQGKKFPGGLDDGQPKGKKTPVAKSETNPEKLAIRPGEDLRSFSARVDAALPVSGLKTKTVVKDGKDEQGNKVWRTRKELKMHRLYDQWRAEERKAKERHEEELELEAEKELENDGEGITSSSFMKTLDEAGEHKGSRRKGKKGRAKEKEEDPWAALKKKRAEAKIGLHDVALAPPELNKKKERQLQVKEGAMADVEGIPKAAGSLRRREELQAERDAVLEAGEKGCPVRKVVETIEAKLAAPSDIAENHDSTVRKEADVHSVTTIWSWLVARPDISVGPERSYNHLALPEVRALCLQTPIDYRFEAPATKGAKNSPQPVRGSPSQNSSGHVTADTSAAAFEVVSMDSHSHLLSPTQQADAHSRDQHADDVRVFASEDRMWECIAGHAVDHKRLPRLEWTCLMGIASTMTEGILQGDLGRLVDQDKRSVPKRTDVLDQKGYITKRSALLRGTKTSRLWLHRFAPGNIEKTIGEEVERAEVGLDLSQKNLAEDLEPVSWSDRWKNDNPDYISLIRTIMAITKSWGVIRGLDLRRKLDVIGMPWHMKMVSQCCRFLHGRGCLLYVAAQHDVGEQVYKDCIQFVRDVESSDYRVYLATGSRRPESSGAANTAENDDAEGPQLRSTLQNSFPPWSVDEPFGNFWVRMAQACNGTGVANPDVGTFSMGPGFNRYISSTTHLTAGAMAQPSYLQHFQVTEELVRTGKIASFRYVVPERVCATSQTDENFGFTPFAPKKHEVDQLASLSRLGRSTIVRGKNRGKPKLERMLAAVGKAHQDDARRPSIAISKVETQAEKASPLIVTLKVRPQVLERIALATASRSTVCPQAEADAGPVRLIPGESASIQQQALNPHSAGETLETPAGSRSGMATSESNSLGAVDQDLAATVSPRGRPASEKPPRVTGVRGRGRGARGRGRGGGGRATGSSDMKPWKCEKCGGAWKNDIGLKYHLEKARVPCNVNWDPAAEAARLIERKMEAQKTKAAKVQRQLATAPAQPDEAHIDAAANSDTLDGIAKRRKRVPRYASPPCRRSSSAASVEDDSSRKVSITKRFQVVKLERTVPDGAARNPILPTQGLLLPPDRLRTRTVADLALGPGLSAMNITETGRERSSSPWHNVPHQPPTVGYPSEEGTVAGQEVQKRYFSGHHGKLNRLEGRLLNQKERNERTSHLVKILLRDHDGVFPGGEALWRALRVLWDREYRHEVPRVQCLTNRSFWGSVVAMIRNMEVAEHWHVFRRDDGKIAKVQTLTSTGEDPLSPKVVSLVELMKDRYPDPYVPDSIRNAEVTVLKINGYAIPSRRPLPTLVSRLEAPVYAKQLAAKRLKEHEQADAKKTNRPRWSVGAQRKVPAGKLGWVDHPNSKPWSTEDPEAGSSSVVTFLDPNTYLEDEAPDHRPKESRLVDANATKRIEWHRKRLFAGDTCTTNPVVPSLILEGNGEGAWEFLGLKFFETSHASFTLDGWMPSATWFKWEEFACSIDMRTGAKAPKGFHRYEERDKKWSRAMDRIHAIYEAEQSNYYRAIKAAPGEAGPHNIFVDVIGDSGPLDSNFDPSRLEYAEQLTLADGQKIQDDAPDSDSSDGNDDGIAFIKGLASPFVSAEETRRKKGALRAVRSDRGKGVPHQVASPRPERAKFVPLKMRQLTALPSRVKPQAVEGGETVQHDEPIPNPKEVLAAFVAVRALLGGVDRFIDWGILVDLFPDIELARLRRFWLATQKARGPFIAEFMHDFQDRYIAACERDELPLIDYEHAADYDWQGLVRWTMEIPAQKDQHLPPTMENLDNSFVLKDAEKDSDDWKEKYYHVATSTLARLEFLSSEAAAISGHSRSRCVDRYQPARSWMRSLCITPASGTQAAAAMRKKLLELGGGNQSEVSHLLNTAIDQLSETKVLKKTKKSTIPGGVEYRLSEPYTTSLARLSQMRKYKEAQVFKESLDAATRKGESFPISYTLSDGAMMAVMNLSANGRIRVRSTDVPYIPFGFIPGNYESRKMPKTNLHFGIAVEATEDYLYNQDISLLRHVRNEEPPRVGPAKAIPQWIDFWNRPQLHRWWEVLASVLFLFSTRGEMSEDLLVKATKPVLEPFEADLILDWCVEKGLLENGEGELRLAEWWWLAVPMSQR</sequence>
<name>A0A9P7ZU34_9HYPO</name>
<dbReference type="InterPro" id="IPR007309">
    <property type="entry name" value="TFIIIC_Bblock-bd"/>
</dbReference>
<dbReference type="Proteomes" id="UP000887229">
    <property type="component" value="Unassembled WGS sequence"/>
</dbReference>
<evidence type="ECO:0000313" key="4">
    <source>
        <dbReference type="EMBL" id="KAG9258324.1"/>
    </source>
</evidence>
<dbReference type="GeneID" id="70296988"/>
<feature type="region of interest" description="Disordered" evidence="1">
    <location>
        <begin position="1406"/>
        <end position="1428"/>
    </location>
</feature>
<feature type="region of interest" description="Disordered" evidence="1">
    <location>
        <begin position="370"/>
        <end position="394"/>
    </location>
</feature>
<feature type="domain" description="B-block binding subunit of TFIIIC" evidence="2">
    <location>
        <begin position="458"/>
        <end position="524"/>
    </location>
</feature>
<feature type="compositionally biased region" description="Basic and acidic residues" evidence="1">
    <location>
        <begin position="44"/>
        <end position="53"/>
    </location>
</feature>
<feature type="compositionally biased region" description="Low complexity" evidence="1">
    <location>
        <begin position="1079"/>
        <end position="1093"/>
    </location>
</feature>
<feature type="compositionally biased region" description="Polar residues" evidence="1">
    <location>
        <begin position="374"/>
        <end position="394"/>
    </location>
</feature>
<feature type="compositionally biased region" description="Acidic residues" evidence="1">
    <location>
        <begin position="1624"/>
        <end position="1635"/>
    </location>
</feature>
<dbReference type="EMBL" id="MU251243">
    <property type="protein sequence ID" value="KAG9258324.1"/>
    <property type="molecule type" value="Genomic_DNA"/>
</dbReference>
<feature type="region of interest" description="Disordered" evidence="1">
    <location>
        <begin position="155"/>
        <end position="216"/>
    </location>
</feature>
<dbReference type="InterPro" id="IPR046488">
    <property type="entry name" value="Sfc3/Tfc3_C"/>
</dbReference>
<keyword evidence="5" id="KW-1185">Reference proteome</keyword>
<accession>A0A9P7ZU34</accession>
<feature type="region of interest" description="Disordered" evidence="1">
    <location>
        <begin position="1659"/>
        <end position="1679"/>
    </location>
</feature>
<comment type="caution">
    <text evidence="4">The sequence shown here is derived from an EMBL/GenBank/DDBJ whole genome shotgun (WGS) entry which is preliminary data.</text>
</comment>
<organism evidence="4 5">
    <name type="scientific">Emericellopsis atlantica</name>
    <dbReference type="NCBI Taxonomy" id="2614577"/>
    <lineage>
        <taxon>Eukaryota</taxon>
        <taxon>Fungi</taxon>
        <taxon>Dikarya</taxon>
        <taxon>Ascomycota</taxon>
        <taxon>Pezizomycotina</taxon>
        <taxon>Sordariomycetes</taxon>
        <taxon>Hypocreomycetidae</taxon>
        <taxon>Hypocreales</taxon>
        <taxon>Bionectriaceae</taxon>
        <taxon>Emericellopsis</taxon>
    </lineage>
</organism>
<dbReference type="PANTHER" id="PTHR40644:SF1">
    <property type="entry name" value="UPF0653 PROTEIN C607.02C"/>
    <property type="match status" value="1"/>
</dbReference>
<gene>
    <name evidence="4" type="ORF">F5Z01DRAFT_689642</name>
</gene>
<dbReference type="PANTHER" id="PTHR40644">
    <property type="entry name" value="UPF0653 PROTEIN C607.02C"/>
    <property type="match status" value="1"/>
</dbReference>
<feature type="compositionally biased region" description="Polar residues" evidence="1">
    <location>
        <begin position="924"/>
        <end position="933"/>
    </location>
</feature>
<feature type="region of interest" description="Disordered" evidence="1">
    <location>
        <begin position="902"/>
        <end position="985"/>
    </location>
</feature>